<dbReference type="EMBL" id="JACXVP010000002">
    <property type="protein sequence ID" value="KAG5620942.1"/>
    <property type="molecule type" value="Genomic_DNA"/>
</dbReference>
<dbReference type="AlphaFoldDB" id="A0A9J6A8F1"/>
<gene>
    <name evidence="1" type="ORF">H5410_006160</name>
</gene>
<evidence type="ECO:0000313" key="2">
    <source>
        <dbReference type="Proteomes" id="UP000824120"/>
    </source>
</evidence>
<sequence length="119" mass="13427">MGGSNGEGKRKRTETWTENTINDNWKLRETTEKGTTSRSEVARILSLNTPPTNAELQEESNLENFDDGKGVDNNGTVKLDAEKEAIHIANTEGITRDQPIGKEQIKEHKEPWTNMFKNN</sequence>
<accession>A0A9J6A8F1</accession>
<evidence type="ECO:0000313" key="1">
    <source>
        <dbReference type="EMBL" id="KAG5620942.1"/>
    </source>
</evidence>
<reference evidence="1 2" key="1">
    <citation type="submission" date="2020-09" db="EMBL/GenBank/DDBJ databases">
        <title>De no assembly of potato wild relative species, Solanum commersonii.</title>
        <authorList>
            <person name="Cho K."/>
        </authorList>
    </citation>
    <scope>NUCLEOTIDE SEQUENCE [LARGE SCALE GENOMIC DNA]</scope>
    <source>
        <strain evidence="1">LZ3.2</strain>
        <tissue evidence="1">Leaf</tissue>
    </source>
</reference>
<comment type="caution">
    <text evidence="1">The sequence shown here is derived from an EMBL/GenBank/DDBJ whole genome shotgun (WGS) entry which is preliminary data.</text>
</comment>
<keyword evidence="2" id="KW-1185">Reference proteome</keyword>
<dbReference type="Proteomes" id="UP000824120">
    <property type="component" value="Chromosome 2"/>
</dbReference>
<name>A0A9J6A8F1_SOLCO</name>
<proteinExistence type="predicted"/>
<organism evidence="1 2">
    <name type="scientific">Solanum commersonii</name>
    <name type="common">Commerson's wild potato</name>
    <name type="synonym">Commerson's nightshade</name>
    <dbReference type="NCBI Taxonomy" id="4109"/>
    <lineage>
        <taxon>Eukaryota</taxon>
        <taxon>Viridiplantae</taxon>
        <taxon>Streptophyta</taxon>
        <taxon>Embryophyta</taxon>
        <taxon>Tracheophyta</taxon>
        <taxon>Spermatophyta</taxon>
        <taxon>Magnoliopsida</taxon>
        <taxon>eudicotyledons</taxon>
        <taxon>Gunneridae</taxon>
        <taxon>Pentapetalae</taxon>
        <taxon>asterids</taxon>
        <taxon>lamiids</taxon>
        <taxon>Solanales</taxon>
        <taxon>Solanaceae</taxon>
        <taxon>Solanoideae</taxon>
        <taxon>Solaneae</taxon>
        <taxon>Solanum</taxon>
    </lineage>
</organism>
<protein>
    <submittedName>
        <fullName evidence="1">Uncharacterized protein</fullName>
    </submittedName>
</protein>